<reference evidence="2" key="1">
    <citation type="journal article" date="2012" name="Nat. Biotechnol.">
        <title>Draft genome sequence of pigeonpea (Cajanus cajan), an orphan legume crop of resource-poor farmers.</title>
        <authorList>
            <person name="Varshney R.K."/>
            <person name="Chen W."/>
            <person name="Li Y."/>
            <person name="Bharti A.K."/>
            <person name="Saxena R.K."/>
            <person name="Schlueter J.A."/>
            <person name="Donoghue M.T."/>
            <person name="Azam S."/>
            <person name="Fan G."/>
            <person name="Whaley A.M."/>
            <person name="Farmer A.D."/>
            <person name="Sheridan J."/>
            <person name="Iwata A."/>
            <person name="Tuteja R."/>
            <person name="Penmetsa R.V."/>
            <person name="Wu W."/>
            <person name="Upadhyaya H.D."/>
            <person name="Yang S.P."/>
            <person name="Shah T."/>
            <person name="Saxena K.B."/>
            <person name="Michael T."/>
            <person name="McCombie W.R."/>
            <person name="Yang B."/>
            <person name="Zhang G."/>
            <person name="Yang H."/>
            <person name="Wang J."/>
            <person name="Spillane C."/>
            <person name="Cook D.R."/>
            <person name="May G.D."/>
            <person name="Xu X."/>
            <person name="Jackson S.A."/>
        </authorList>
    </citation>
    <scope>NUCLEOTIDE SEQUENCE [LARGE SCALE GENOMIC DNA]</scope>
</reference>
<dbReference type="PANTHER" id="PTHR37984">
    <property type="entry name" value="PROTEIN CBG26694"/>
    <property type="match status" value="1"/>
</dbReference>
<evidence type="ECO:0000313" key="2">
    <source>
        <dbReference type="EMBL" id="KYP50656.1"/>
    </source>
</evidence>
<name>A0A151S773_CAJCA</name>
<feature type="domain" description="Integrase catalytic" evidence="1">
    <location>
        <begin position="1"/>
        <end position="103"/>
    </location>
</feature>
<dbReference type="SUPFAM" id="SSF53098">
    <property type="entry name" value="Ribonuclease H-like"/>
    <property type="match status" value="1"/>
</dbReference>
<dbReference type="AlphaFoldDB" id="A0A151S773"/>
<dbReference type="InterPro" id="IPR050951">
    <property type="entry name" value="Retrovirus_Pol_polyprotein"/>
</dbReference>
<dbReference type="Gramene" id="C.cajan_26082.t">
    <property type="protein sequence ID" value="C.cajan_26082.t.cds1"/>
    <property type="gene ID" value="C.cajan_26082"/>
</dbReference>
<organism evidence="2 3">
    <name type="scientific">Cajanus cajan</name>
    <name type="common">Pigeon pea</name>
    <name type="synonym">Cajanus indicus</name>
    <dbReference type="NCBI Taxonomy" id="3821"/>
    <lineage>
        <taxon>Eukaryota</taxon>
        <taxon>Viridiplantae</taxon>
        <taxon>Streptophyta</taxon>
        <taxon>Embryophyta</taxon>
        <taxon>Tracheophyta</taxon>
        <taxon>Spermatophyta</taxon>
        <taxon>Magnoliopsida</taxon>
        <taxon>eudicotyledons</taxon>
        <taxon>Gunneridae</taxon>
        <taxon>Pentapetalae</taxon>
        <taxon>rosids</taxon>
        <taxon>fabids</taxon>
        <taxon>Fabales</taxon>
        <taxon>Fabaceae</taxon>
        <taxon>Papilionoideae</taxon>
        <taxon>50 kb inversion clade</taxon>
        <taxon>NPAAA clade</taxon>
        <taxon>indigoferoid/millettioid clade</taxon>
        <taxon>Phaseoleae</taxon>
        <taxon>Cajanus</taxon>
    </lineage>
</organism>
<protein>
    <submittedName>
        <fullName evidence="2">Pol polyprotein</fullName>
    </submittedName>
</protein>
<dbReference type="InterPro" id="IPR001584">
    <property type="entry name" value="Integrase_cat-core"/>
</dbReference>
<accession>A0A151S773</accession>
<sequence length="270" mass="31153">MDILGPFPLAKGQCKFLLVAIDYFTKWIEAEPLATITANMVQKFMWRNIITRFDIPHAIITDNGLQFTDQKLNKFMEDLGIRHRCTSVEHPQENGAANKVILTELKKRLGDAKGAWAEELLKVLWAYRCTPQSTTRETPFRLTYGTDAMIPVEVGEPSFRRINFNETCNDYSLREEADMIDEVRNKAFIVAEACKQRMTQRFNSNFSKRSFKEGDLVWRVLGSARRNPREGKLATNWDGPFKIRHNLNNGAYKLEELSGKTIPRTWNSTI</sequence>
<evidence type="ECO:0000313" key="3">
    <source>
        <dbReference type="Proteomes" id="UP000075243"/>
    </source>
</evidence>
<dbReference type="Proteomes" id="UP000075243">
    <property type="component" value="Unassembled WGS sequence"/>
</dbReference>
<gene>
    <name evidence="2" type="ORF">KK1_027593</name>
</gene>
<dbReference type="Gene3D" id="3.30.420.10">
    <property type="entry name" value="Ribonuclease H-like superfamily/Ribonuclease H"/>
    <property type="match status" value="1"/>
</dbReference>
<proteinExistence type="predicted"/>
<dbReference type="InterPro" id="IPR036397">
    <property type="entry name" value="RNaseH_sf"/>
</dbReference>
<keyword evidence="3" id="KW-1185">Reference proteome</keyword>
<dbReference type="PANTHER" id="PTHR37984:SF5">
    <property type="entry name" value="PROTEIN NYNRIN-LIKE"/>
    <property type="match status" value="1"/>
</dbReference>
<dbReference type="EMBL" id="KQ483451">
    <property type="protein sequence ID" value="KYP50656.1"/>
    <property type="molecule type" value="Genomic_DNA"/>
</dbReference>
<dbReference type="GO" id="GO:0003676">
    <property type="term" value="F:nucleic acid binding"/>
    <property type="evidence" value="ECO:0007669"/>
    <property type="project" value="InterPro"/>
</dbReference>
<dbReference type="PROSITE" id="PS50994">
    <property type="entry name" value="INTEGRASE"/>
    <property type="match status" value="1"/>
</dbReference>
<dbReference type="GO" id="GO:0015074">
    <property type="term" value="P:DNA integration"/>
    <property type="evidence" value="ECO:0007669"/>
    <property type="project" value="InterPro"/>
</dbReference>
<dbReference type="InterPro" id="IPR012337">
    <property type="entry name" value="RNaseH-like_sf"/>
</dbReference>
<dbReference type="Pfam" id="PF00665">
    <property type="entry name" value="rve"/>
    <property type="match status" value="1"/>
</dbReference>
<evidence type="ECO:0000259" key="1">
    <source>
        <dbReference type="PROSITE" id="PS50994"/>
    </source>
</evidence>